<sequence length="112" mass="13102">TYNADNALVLFLEADLTRHQYQLLRNGAKNLQHDIYPSYNQLLKAKKRCYPHDIQITESVAEVSLQSLLDHTVRRLLLVQEEIIYRILKKYRTSLILLLKWGCDGTTGQPQY</sequence>
<gene>
    <name evidence="1" type="ORF">EAI_16900</name>
</gene>
<dbReference type="AlphaFoldDB" id="E2B2A9"/>
<feature type="non-terminal residue" evidence="1">
    <location>
        <position position="1"/>
    </location>
</feature>
<accession>E2B2A9</accession>
<protein>
    <submittedName>
        <fullName evidence="1">Uncharacterized protein</fullName>
    </submittedName>
</protein>
<keyword evidence="2" id="KW-1185">Reference proteome</keyword>
<dbReference type="InParanoid" id="E2B2A9"/>
<dbReference type="EMBL" id="GL445129">
    <property type="protein sequence ID" value="EFN90174.1"/>
    <property type="molecule type" value="Genomic_DNA"/>
</dbReference>
<feature type="non-terminal residue" evidence="1">
    <location>
        <position position="112"/>
    </location>
</feature>
<evidence type="ECO:0000313" key="2">
    <source>
        <dbReference type="Proteomes" id="UP000008237"/>
    </source>
</evidence>
<organism evidence="2">
    <name type="scientific">Harpegnathos saltator</name>
    <name type="common">Jerdon's jumping ant</name>
    <dbReference type="NCBI Taxonomy" id="610380"/>
    <lineage>
        <taxon>Eukaryota</taxon>
        <taxon>Metazoa</taxon>
        <taxon>Ecdysozoa</taxon>
        <taxon>Arthropoda</taxon>
        <taxon>Hexapoda</taxon>
        <taxon>Insecta</taxon>
        <taxon>Pterygota</taxon>
        <taxon>Neoptera</taxon>
        <taxon>Endopterygota</taxon>
        <taxon>Hymenoptera</taxon>
        <taxon>Apocrita</taxon>
        <taxon>Aculeata</taxon>
        <taxon>Formicoidea</taxon>
        <taxon>Formicidae</taxon>
        <taxon>Ponerinae</taxon>
        <taxon>Ponerini</taxon>
        <taxon>Harpegnathos</taxon>
    </lineage>
</organism>
<dbReference type="Proteomes" id="UP000008237">
    <property type="component" value="Unassembled WGS sequence"/>
</dbReference>
<dbReference type="OMA" id="KATQDIG"/>
<evidence type="ECO:0000313" key="1">
    <source>
        <dbReference type="EMBL" id="EFN90174.1"/>
    </source>
</evidence>
<proteinExistence type="predicted"/>
<name>E2B2A9_HARSA</name>
<reference evidence="1 2" key="1">
    <citation type="journal article" date="2010" name="Science">
        <title>Genomic comparison of the ants Camponotus floridanus and Harpegnathos saltator.</title>
        <authorList>
            <person name="Bonasio R."/>
            <person name="Zhang G."/>
            <person name="Ye C."/>
            <person name="Mutti N.S."/>
            <person name="Fang X."/>
            <person name="Qin N."/>
            <person name="Donahue G."/>
            <person name="Yang P."/>
            <person name="Li Q."/>
            <person name="Li C."/>
            <person name="Zhang P."/>
            <person name="Huang Z."/>
            <person name="Berger S.L."/>
            <person name="Reinberg D."/>
            <person name="Wang J."/>
            <person name="Liebig J."/>
        </authorList>
    </citation>
    <scope>NUCLEOTIDE SEQUENCE [LARGE SCALE GENOMIC DNA]</scope>
    <source>
        <strain evidence="1 2">R22 G/1</strain>
    </source>
</reference>